<dbReference type="Proteomes" id="UP000442533">
    <property type="component" value="Unassembled WGS sequence"/>
</dbReference>
<comment type="caution">
    <text evidence="2">The sequence shown here is derived from an EMBL/GenBank/DDBJ whole genome shotgun (WGS) entry which is preliminary data.</text>
</comment>
<keyword evidence="1" id="KW-0812">Transmembrane</keyword>
<feature type="transmembrane region" description="Helical" evidence="1">
    <location>
        <begin position="129"/>
        <end position="148"/>
    </location>
</feature>
<name>A0A844H602_9RHOB</name>
<protein>
    <recommendedName>
        <fullName evidence="4">Tryptophan-rich sensory protein</fullName>
    </recommendedName>
</protein>
<feature type="transmembrane region" description="Helical" evidence="1">
    <location>
        <begin position="182"/>
        <end position="199"/>
    </location>
</feature>
<feature type="transmembrane region" description="Helical" evidence="1">
    <location>
        <begin position="73"/>
        <end position="91"/>
    </location>
</feature>
<reference evidence="2 3" key="1">
    <citation type="submission" date="2019-11" db="EMBL/GenBank/DDBJ databases">
        <authorList>
            <person name="Dong K."/>
        </authorList>
    </citation>
    <scope>NUCLEOTIDE SEQUENCE [LARGE SCALE GENOMIC DNA]</scope>
    <source>
        <strain evidence="2 3">JCM 17370</strain>
    </source>
</reference>
<dbReference type="AlphaFoldDB" id="A0A844H602"/>
<dbReference type="EMBL" id="WMIF01000004">
    <property type="protein sequence ID" value="MTH33758.1"/>
    <property type="molecule type" value="Genomic_DNA"/>
</dbReference>
<accession>A0A844H602</accession>
<keyword evidence="3" id="KW-1185">Reference proteome</keyword>
<evidence type="ECO:0008006" key="4">
    <source>
        <dbReference type="Google" id="ProtNLM"/>
    </source>
</evidence>
<sequence length="230" mass="24135">MRIVVFILAVAFAVSPFFSSGFGGFYRESFPVQVSRWPAQPAGWAFSIWGLIYIGLILASGRALLQPGRTPEWGRVAQPLGISLLIGVFWIEAATRAPVLATVMILPMAAGAIIAMLRAGREWPQLLPLGLYAGWLTAASGVALSVVLTGYGLLSAGSAATLLLVAVLVTALAVAALRPAAWGYRAGVIWALIGVIAANVSANDWLVVAICGVGIILLIVGQARQWQKAT</sequence>
<feature type="transmembrane region" description="Helical" evidence="1">
    <location>
        <begin position="43"/>
        <end position="61"/>
    </location>
</feature>
<proteinExistence type="predicted"/>
<evidence type="ECO:0000313" key="3">
    <source>
        <dbReference type="Proteomes" id="UP000442533"/>
    </source>
</evidence>
<keyword evidence="1" id="KW-1133">Transmembrane helix</keyword>
<gene>
    <name evidence="2" type="ORF">GL279_04025</name>
</gene>
<organism evidence="2 3">
    <name type="scientific">Paracoccus limosus</name>
    <dbReference type="NCBI Taxonomy" id="913252"/>
    <lineage>
        <taxon>Bacteria</taxon>
        <taxon>Pseudomonadati</taxon>
        <taxon>Pseudomonadota</taxon>
        <taxon>Alphaproteobacteria</taxon>
        <taxon>Rhodobacterales</taxon>
        <taxon>Paracoccaceae</taxon>
        <taxon>Paracoccus</taxon>
    </lineage>
</organism>
<feature type="transmembrane region" description="Helical" evidence="1">
    <location>
        <begin position="97"/>
        <end position="117"/>
    </location>
</feature>
<keyword evidence="1" id="KW-0472">Membrane</keyword>
<evidence type="ECO:0000313" key="2">
    <source>
        <dbReference type="EMBL" id="MTH33758.1"/>
    </source>
</evidence>
<evidence type="ECO:0000256" key="1">
    <source>
        <dbReference type="SAM" id="Phobius"/>
    </source>
</evidence>
<feature type="transmembrane region" description="Helical" evidence="1">
    <location>
        <begin position="205"/>
        <end position="223"/>
    </location>
</feature>
<dbReference type="OrthoDB" id="5189031at2"/>
<feature type="transmembrane region" description="Helical" evidence="1">
    <location>
        <begin position="154"/>
        <end position="175"/>
    </location>
</feature>